<dbReference type="InterPro" id="IPR002932">
    <property type="entry name" value="Glu_synthdom"/>
</dbReference>
<proteinExistence type="inferred from homology"/>
<dbReference type="EMBL" id="CP016268">
    <property type="protein sequence ID" value="ANO52696.1"/>
    <property type="molecule type" value="Genomic_DNA"/>
</dbReference>
<comment type="similarity">
    <text evidence="1 2">Belongs to the glutamate synthase family.</text>
</comment>
<keyword evidence="3" id="KW-0472">Membrane</keyword>
<organism evidence="5 6">
    <name type="scientific">Woeseia oceani</name>
    <dbReference type="NCBI Taxonomy" id="1548547"/>
    <lineage>
        <taxon>Bacteria</taxon>
        <taxon>Pseudomonadati</taxon>
        <taxon>Pseudomonadota</taxon>
        <taxon>Gammaproteobacteria</taxon>
        <taxon>Woeseiales</taxon>
        <taxon>Woeseiaceae</taxon>
        <taxon>Woeseia</taxon>
    </lineage>
</organism>
<sequence>MLRYTTFIIVITLAVITSTLAVMTSAMWLIVLAAGFGALTAWGIWDVVQTRHSLARNYPIIWALRYLFESIRPQIRQYLIESDTDGTPFDREQRSLVYQRAKNDVDVVPFGTERDVKSVGYEWLNHSMFPAARPAEAMRIDIGGPDCKQPYSSSVLNISAMSFGSLSAAAIRALNSGAKIGGFAHDTGEGGISPYHLEHEGDIIWEFGTGYFGCRNDDGTFSPERFRERAVNPQIRMIEIKLSQGAKPGHGGILPGQKVSPEIAATRGVPVGVDCVSPSQHSAFRTPVEMMQFIGSLRELSNGKPVGFKLCIGHRWEFLALCKAMLHTGIYPDFIVIDGKEGGTGAAPVEFTDHVGTPRREGLLIAVNALIGCGIRDRIRIGVSGKIVSGFDMAVAMAMGADWCNSARGFMFALGCLQSQKCHTNECPVGVATQDAARQRGLVVEHKAERVANFHRHTVNALTDLVCAAGLQHATELTPAHIQRRLSSNQTANLADTYEWLEPGQLINGTATGGWKVDWERASIDADTRNVH</sequence>
<keyword evidence="3" id="KW-0812">Transmembrane</keyword>
<dbReference type="InterPro" id="IPR024188">
    <property type="entry name" value="GltB"/>
</dbReference>
<dbReference type="AlphaFoldDB" id="A0A193LJR1"/>
<feature type="domain" description="Glutamate synthase" evidence="4">
    <location>
        <begin position="155"/>
        <end position="471"/>
    </location>
</feature>
<dbReference type="Pfam" id="PF01645">
    <property type="entry name" value="Glu_synthase"/>
    <property type="match status" value="1"/>
</dbReference>
<dbReference type="SUPFAM" id="SSF51395">
    <property type="entry name" value="FMN-linked oxidoreductases"/>
    <property type="match status" value="1"/>
</dbReference>
<dbReference type="InterPro" id="IPR027283">
    <property type="entry name" value="YerD"/>
</dbReference>
<dbReference type="PANTHER" id="PTHR43819:SF1">
    <property type="entry name" value="ARCHAEAL-TYPE GLUTAMATE SYNTHASE [NADPH]"/>
    <property type="match status" value="1"/>
</dbReference>
<evidence type="ECO:0000256" key="3">
    <source>
        <dbReference type="SAM" id="Phobius"/>
    </source>
</evidence>
<dbReference type="Gene3D" id="3.20.20.70">
    <property type="entry name" value="Aldolase class I"/>
    <property type="match status" value="1"/>
</dbReference>
<keyword evidence="6" id="KW-1185">Reference proteome</keyword>
<evidence type="ECO:0000256" key="1">
    <source>
        <dbReference type="ARBA" id="ARBA00009716"/>
    </source>
</evidence>
<evidence type="ECO:0000313" key="5">
    <source>
        <dbReference type="EMBL" id="ANO52696.1"/>
    </source>
</evidence>
<dbReference type="CDD" id="cd02808">
    <property type="entry name" value="GltS_FMN"/>
    <property type="match status" value="1"/>
</dbReference>
<dbReference type="GO" id="GO:0006537">
    <property type="term" value="P:glutamate biosynthetic process"/>
    <property type="evidence" value="ECO:0007669"/>
    <property type="project" value="InterPro"/>
</dbReference>
<dbReference type="PIRSF" id="PIRSF500060">
    <property type="entry name" value="UCP500060"/>
    <property type="match status" value="1"/>
</dbReference>
<evidence type="ECO:0000259" key="4">
    <source>
        <dbReference type="Pfam" id="PF01645"/>
    </source>
</evidence>
<name>A0A193LJR1_9GAMM</name>
<evidence type="ECO:0000256" key="2">
    <source>
        <dbReference type="PIRNR" id="PIRNR006429"/>
    </source>
</evidence>
<protein>
    <submittedName>
        <fullName evidence="5">Glutamate synthase</fullName>
    </submittedName>
</protein>
<accession>A0A193LJR1</accession>
<feature type="transmembrane region" description="Helical" evidence="3">
    <location>
        <begin position="6"/>
        <end position="23"/>
    </location>
</feature>
<gene>
    <name evidence="5" type="ORF">BA177_17200</name>
</gene>
<dbReference type="Proteomes" id="UP000092695">
    <property type="component" value="Chromosome"/>
</dbReference>
<dbReference type="PIRSF" id="PIRSF006429">
    <property type="entry name" value="GOGAT_lg_2"/>
    <property type="match status" value="1"/>
</dbReference>
<dbReference type="KEGG" id="woc:BA177_17200"/>
<dbReference type="GO" id="GO:0015930">
    <property type="term" value="F:glutamate synthase activity"/>
    <property type="evidence" value="ECO:0007669"/>
    <property type="project" value="InterPro"/>
</dbReference>
<dbReference type="FunFam" id="3.20.20.70:FF:000156">
    <property type="entry name" value="Glutamate synthase domain protein"/>
    <property type="match status" value="1"/>
</dbReference>
<keyword evidence="3" id="KW-1133">Transmembrane helix</keyword>
<dbReference type="InterPro" id="IPR013785">
    <property type="entry name" value="Aldolase_TIM"/>
</dbReference>
<dbReference type="OrthoDB" id="9758182at2"/>
<dbReference type="STRING" id="1548547.BA177_17200"/>
<dbReference type="PANTHER" id="PTHR43819">
    <property type="entry name" value="ARCHAEAL-TYPE GLUTAMATE SYNTHASE [NADPH]"/>
    <property type="match status" value="1"/>
</dbReference>
<dbReference type="RefSeq" id="WP_068618273.1">
    <property type="nucleotide sequence ID" value="NZ_CP016268.1"/>
</dbReference>
<reference evidence="5 6" key="1">
    <citation type="submission" date="2016-06" db="EMBL/GenBank/DDBJ databases">
        <title>Complete genome sequence of a deep-branching marine Gamma Proteobacterium Woeseia oceani type strain XK5.</title>
        <authorList>
            <person name="Mu D."/>
            <person name="Du Z."/>
        </authorList>
    </citation>
    <scope>NUCLEOTIDE SEQUENCE [LARGE SCALE GENOMIC DNA]</scope>
    <source>
        <strain evidence="5 6">XK5</strain>
    </source>
</reference>
<evidence type="ECO:0000313" key="6">
    <source>
        <dbReference type="Proteomes" id="UP000092695"/>
    </source>
</evidence>